<feature type="non-terminal residue" evidence="2">
    <location>
        <position position="1"/>
    </location>
</feature>
<dbReference type="PANTHER" id="PTHR45295:SF1">
    <property type="entry name" value="CHAPERONE PROTEIN DNAJ C76, CHLOROPLASTIC"/>
    <property type="match status" value="1"/>
</dbReference>
<dbReference type="InterPro" id="IPR036869">
    <property type="entry name" value="J_dom_sf"/>
</dbReference>
<evidence type="ECO:0000313" key="2">
    <source>
        <dbReference type="EMBL" id="GFH15287.1"/>
    </source>
</evidence>
<sequence length="148" mass="16889">MDRDVNAVDDDASPAEIKRAYRTLAKTCHPDFAGDEGHDLCILLNEAYDVLSDPQQRERYNARLEQALKDEEDDYTGKPLSKWMPELRPAMAKHKDPHESRAVFVDEFSCIGCKQLDDEEHLQDAIDSCPVSCIHWVQKADLPALEYV</sequence>
<reference evidence="2 3" key="1">
    <citation type="submission" date="2020-02" db="EMBL/GenBank/DDBJ databases">
        <title>Draft genome sequence of Haematococcus lacustris strain NIES-144.</title>
        <authorList>
            <person name="Morimoto D."/>
            <person name="Nakagawa S."/>
            <person name="Yoshida T."/>
            <person name="Sawayama S."/>
        </authorList>
    </citation>
    <scope>NUCLEOTIDE SEQUENCE [LARGE SCALE GENOMIC DNA]</scope>
    <source>
        <strain evidence="2 3">NIES-144</strain>
    </source>
</reference>
<dbReference type="SMART" id="SM00271">
    <property type="entry name" value="DnaJ"/>
    <property type="match status" value="1"/>
</dbReference>
<dbReference type="PROSITE" id="PS50076">
    <property type="entry name" value="DNAJ_2"/>
    <property type="match status" value="1"/>
</dbReference>
<protein>
    <recommendedName>
        <fullName evidence="1">J domain-containing protein</fullName>
    </recommendedName>
</protein>
<dbReference type="AlphaFoldDB" id="A0A699YYB9"/>
<keyword evidence="3" id="KW-1185">Reference proteome</keyword>
<name>A0A699YYB9_HAELA</name>
<dbReference type="Pfam" id="PF00226">
    <property type="entry name" value="DnaJ"/>
    <property type="match status" value="1"/>
</dbReference>
<dbReference type="Gene3D" id="1.10.287.110">
    <property type="entry name" value="DnaJ domain"/>
    <property type="match status" value="1"/>
</dbReference>
<evidence type="ECO:0000313" key="3">
    <source>
        <dbReference type="Proteomes" id="UP000485058"/>
    </source>
</evidence>
<dbReference type="Proteomes" id="UP000485058">
    <property type="component" value="Unassembled WGS sequence"/>
</dbReference>
<dbReference type="InterPro" id="IPR001623">
    <property type="entry name" value="DnaJ_domain"/>
</dbReference>
<gene>
    <name evidence="2" type="ORF">HaLaN_11486</name>
</gene>
<organism evidence="2 3">
    <name type="scientific">Haematococcus lacustris</name>
    <name type="common">Green alga</name>
    <name type="synonym">Haematococcus pluvialis</name>
    <dbReference type="NCBI Taxonomy" id="44745"/>
    <lineage>
        <taxon>Eukaryota</taxon>
        <taxon>Viridiplantae</taxon>
        <taxon>Chlorophyta</taxon>
        <taxon>core chlorophytes</taxon>
        <taxon>Chlorophyceae</taxon>
        <taxon>CS clade</taxon>
        <taxon>Chlamydomonadales</taxon>
        <taxon>Haematococcaceae</taxon>
        <taxon>Haematococcus</taxon>
    </lineage>
</organism>
<feature type="domain" description="J" evidence="1">
    <location>
        <begin position="1"/>
        <end position="64"/>
    </location>
</feature>
<dbReference type="EMBL" id="BLLF01000829">
    <property type="protein sequence ID" value="GFH15287.1"/>
    <property type="molecule type" value="Genomic_DNA"/>
</dbReference>
<dbReference type="PANTHER" id="PTHR45295">
    <property type="entry name" value="CHAPERONE PROTEIN DNAJ C76, CHLOROPLASTIC"/>
    <property type="match status" value="1"/>
</dbReference>
<feature type="non-terminal residue" evidence="2">
    <location>
        <position position="148"/>
    </location>
</feature>
<dbReference type="SUPFAM" id="SSF46565">
    <property type="entry name" value="Chaperone J-domain"/>
    <property type="match status" value="1"/>
</dbReference>
<accession>A0A699YYB9</accession>
<dbReference type="CDD" id="cd06257">
    <property type="entry name" value="DnaJ"/>
    <property type="match status" value="1"/>
</dbReference>
<proteinExistence type="predicted"/>
<evidence type="ECO:0000259" key="1">
    <source>
        <dbReference type="PROSITE" id="PS50076"/>
    </source>
</evidence>
<comment type="caution">
    <text evidence="2">The sequence shown here is derived from an EMBL/GenBank/DDBJ whole genome shotgun (WGS) entry which is preliminary data.</text>
</comment>